<evidence type="ECO:0000256" key="1">
    <source>
        <dbReference type="ARBA" id="ARBA00000724"/>
    </source>
</evidence>
<dbReference type="EMBL" id="JASNQZ010000006">
    <property type="protein sequence ID" value="KAL0955887.1"/>
    <property type="molecule type" value="Genomic_DNA"/>
</dbReference>
<keyword evidence="7 8" id="KW-0949">S-adenosyl-L-methionine</keyword>
<evidence type="ECO:0000256" key="7">
    <source>
        <dbReference type="ARBA" id="ARBA00022691"/>
    </source>
</evidence>
<dbReference type="PANTHER" id="PTHR13600:SF21">
    <property type="entry name" value="LEUCINE CARBOXYL METHYLTRANSFERASE 1"/>
    <property type="match status" value="1"/>
</dbReference>
<keyword evidence="5 8" id="KW-0489">Methyltransferase</keyword>
<dbReference type="Pfam" id="PF04072">
    <property type="entry name" value="LCM"/>
    <property type="match status" value="1"/>
</dbReference>
<reference evidence="10" key="1">
    <citation type="submission" date="2024-06" db="EMBL/GenBank/DDBJ databases">
        <title>Multi-omics analyses provide insights into the biosynthesis of the anticancer antibiotic pleurotin in Hohenbuehelia grisea.</title>
        <authorList>
            <person name="Weaver J.A."/>
            <person name="Alberti F."/>
        </authorList>
    </citation>
    <scope>NUCLEOTIDE SEQUENCE [LARGE SCALE GENOMIC DNA]</scope>
    <source>
        <strain evidence="10">T-177</strain>
    </source>
</reference>
<dbReference type="SUPFAM" id="SSF53335">
    <property type="entry name" value="S-adenosyl-L-methionine-dependent methyltransferases"/>
    <property type="match status" value="1"/>
</dbReference>
<name>A0ABR3JJK4_9AGAR</name>
<comment type="catalytic activity">
    <reaction evidence="1 8">
        <text>[phosphatase 2A protein]-C-terminal L-leucine + S-adenosyl-L-methionine = [phosphatase 2A protein]-C-terminal L-leucine methyl ester + S-adenosyl-L-homocysteine</text>
        <dbReference type="Rhea" id="RHEA:48544"/>
        <dbReference type="Rhea" id="RHEA-COMP:12134"/>
        <dbReference type="Rhea" id="RHEA-COMP:12135"/>
        <dbReference type="ChEBI" id="CHEBI:57856"/>
        <dbReference type="ChEBI" id="CHEBI:59789"/>
        <dbReference type="ChEBI" id="CHEBI:90516"/>
        <dbReference type="ChEBI" id="CHEBI:90517"/>
        <dbReference type="EC" id="2.1.1.233"/>
    </reaction>
</comment>
<dbReference type="Gene3D" id="3.40.50.150">
    <property type="entry name" value="Vaccinia Virus protein VP39"/>
    <property type="match status" value="1"/>
</dbReference>
<evidence type="ECO:0000313" key="10">
    <source>
        <dbReference type="Proteomes" id="UP001556367"/>
    </source>
</evidence>
<evidence type="ECO:0000256" key="2">
    <source>
        <dbReference type="ARBA" id="ARBA00010703"/>
    </source>
</evidence>
<protein>
    <recommendedName>
        <fullName evidence="4 8">Leucine carboxyl methyltransferase 1</fullName>
        <ecNumber evidence="3 8">2.1.1.233</ecNumber>
    </recommendedName>
</protein>
<keyword evidence="6 8" id="KW-0808">Transferase</keyword>
<comment type="similarity">
    <text evidence="2 8">Belongs to the methyltransferase superfamily. LCMT family.</text>
</comment>
<proteinExistence type="inferred from homology"/>
<evidence type="ECO:0000256" key="8">
    <source>
        <dbReference type="PIRNR" id="PIRNR016305"/>
    </source>
</evidence>
<dbReference type="InterPro" id="IPR029063">
    <property type="entry name" value="SAM-dependent_MTases_sf"/>
</dbReference>
<gene>
    <name evidence="9" type="ORF">HGRIS_002085</name>
</gene>
<comment type="function">
    <text evidence="8">Methylates the carboxyl group of the C-terminal leucine residue of protein phosphatase 2A catalytic subunits to form alpha-leucine ester residues.</text>
</comment>
<dbReference type="PIRSF" id="PIRSF016305">
    <property type="entry name" value="LCM_mtfrase"/>
    <property type="match status" value="1"/>
</dbReference>
<dbReference type="InterPro" id="IPR016651">
    <property type="entry name" value="LCMT1"/>
</dbReference>
<comment type="caution">
    <text evidence="9">The sequence shown here is derived from an EMBL/GenBank/DDBJ whole genome shotgun (WGS) entry which is preliminary data.</text>
</comment>
<keyword evidence="10" id="KW-1185">Reference proteome</keyword>
<dbReference type="PANTHER" id="PTHR13600">
    <property type="entry name" value="LEUCINE CARBOXYL METHYLTRANSFERASE"/>
    <property type="match status" value="1"/>
</dbReference>
<evidence type="ECO:0000256" key="5">
    <source>
        <dbReference type="ARBA" id="ARBA00022603"/>
    </source>
</evidence>
<dbReference type="EC" id="2.1.1.233" evidence="3 8"/>
<sequence length="357" mass="39564">MLPPLPRVQDPDASIRATDTDAVTARLSAVQKHYLQDPFIKHLVPRAHLQQPRPPLINVGTHVRCTAIDSLVDQWLELSARNGTQCQIVSLGAGSDTRFWRIATGPRKDALARYIEIDFPEVTTKKAMAIRRQKDLSSALGDPAEVQISHGGTGLLSAKYNLLGADLRQSPTNTLQNLLGALEGPLLSPRLPTLLLFECVLVYMTSEASSALIQWFVDHFRNEGDGAGPIGGIVYEMFGLQDAFGKVMLSNLKFRNVSLPGAEDYPTVESLPSRFLTRGFARAHAMTLRNIRTSCIDDVELERISKLEMLDEIEELELVLAHYAITWGLWAGADQESAWTSWGLKRKGPELERSPED</sequence>
<organism evidence="9 10">
    <name type="scientific">Hohenbuehelia grisea</name>
    <dbReference type="NCBI Taxonomy" id="104357"/>
    <lineage>
        <taxon>Eukaryota</taxon>
        <taxon>Fungi</taxon>
        <taxon>Dikarya</taxon>
        <taxon>Basidiomycota</taxon>
        <taxon>Agaricomycotina</taxon>
        <taxon>Agaricomycetes</taxon>
        <taxon>Agaricomycetidae</taxon>
        <taxon>Agaricales</taxon>
        <taxon>Pleurotineae</taxon>
        <taxon>Pleurotaceae</taxon>
        <taxon>Hohenbuehelia</taxon>
    </lineage>
</organism>
<evidence type="ECO:0000256" key="6">
    <source>
        <dbReference type="ARBA" id="ARBA00022679"/>
    </source>
</evidence>
<accession>A0ABR3JJK4</accession>
<evidence type="ECO:0000256" key="4">
    <source>
        <dbReference type="ARBA" id="ARBA00017497"/>
    </source>
</evidence>
<dbReference type="Proteomes" id="UP001556367">
    <property type="component" value="Unassembled WGS sequence"/>
</dbReference>
<dbReference type="InterPro" id="IPR007213">
    <property type="entry name" value="Ppm1/Ppm2/Tcmp"/>
</dbReference>
<evidence type="ECO:0000313" key="9">
    <source>
        <dbReference type="EMBL" id="KAL0955887.1"/>
    </source>
</evidence>
<evidence type="ECO:0000256" key="3">
    <source>
        <dbReference type="ARBA" id="ARBA00012834"/>
    </source>
</evidence>